<dbReference type="PANTHER" id="PTHR38764:SF1">
    <property type="entry name" value="ACYL CARRIER PROTEIN PHOSPHODIESTERASE"/>
    <property type="match status" value="1"/>
</dbReference>
<gene>
    <name evidence="4" type="ORF">N7E81_10570</name>
</gene>
<proteinExistence type="predicted"/>
<dbReference type="RefSeq" id="WP_263049561.1">
    <property type="nucleotide sequence ID" value="NZ_CP106735.1"/>
</dbReference>
<accession>A0ABY6CVQ7</accession>
<name>A0ABY6CVQ7_9BACT</name>
<sequence length="196" mass="23496">MNYLSHLFLSFENEPITIGNFIADFVKGKKYLDYPEGVQQGILIHREIDHYADNHPIFLDGKRRLAVDYRHYAGVIMDIYYDHFLAKNWSDYSNENLKDFCNRQYQLLHRHQTLLPDKCNYLLGYMESGDWLYNYQFIEGIQFALSGMSRRTSFTSGMERAVKNLTDDYERFEREFQLFFKEILSHIHNFTAQIKK</sequence>
<evidence type="ECO:0000256" key="2">
    <source>
        <dbReference type="ARBA" id="ARBA00022801"/>
    </source>
</evidence>
<keyword evidence="3" id="KW-0443">Lipid metabolism</keyword>
<evidence type="ECO:0000313" key="4">
    <source>
        <dbReference type="EMBL" id="UXX77814.1"/>
    </source>
</evidence>
<reference evidence="4" key="1">
    <citation type="submission" date="2022-10" db="EMBL/GenBank/DDBJ databases">
        <title>Comparative genomics and taxonomic characterization of three novel marine species of genus Reichenbachiella exhibiting antioxidant and polysaccharide degradation activities.</title>
        <authorList>
            <person name="Muhammad N."/>
            <person name="Lee Y.-J."/>
            <person name="Ko J."/>
            <person name="Kim S.-G."/>
        </authorList>
    </citation>
    <scope>NUCLEOTIDE SEQUENCE</scope>
    <source>
        <strain evidence="4">Wsw4-B4</strain>
    </source>
</reference>
<keyword evidence="2" id="KW-0378">Hydrolase</keyword>
<dbReference type="Proteomes" id="UP001062165">
    <property type="component" value="Chromosome"/>
</dbReference>
<evidence type="ECO:0000313" key="5">
    <source>
        <dbReference type="Proteomes" id="UP001062165"/>
    </source>
</evidence>
<keyword evidence="1" id="KW-0444">Lipid biosynthesis</keyword>
<evidence type="ECO:0000256" key="3">
    <source>
        <dbReference type="ARBA" id="ARBA00023098"/>
    </source>
</evidence>
<dbReference type="InterPro" id="IPR007431">
    <property type="entry name" value="ACP_PD"/>
</dbReference>
<protein>
    <submittedName>
        <fullName evidence="4">ACP phosphodiesterase</fullName>
    </submittedName>
</protein>
<organism evidence="4 5">
    <name type="scientific">Reichenbachiella carrageenanivorans</name>
    <dbReference type="NCBI Taxonomy" id="2979869"/>
    <lineage>
        <taxon>Bacteria</taxon>
        <taxon>Pseudomonadati</taxon>
        <taxon>Bacteroidota</taxon>
        <taxon>Cytophagia</taxon>
        <taxon>Cytophagales</taxon>
        <taxon>Reichenbachiellaceae</taxon>
        <taxon>Reichenbachiella</taxon>
    </lineage>
</organism>
<dbReference type="PIRSF" id="PIRSF011489">
    <property type="entry name" value="DUF479"/>
    <property type="match status" value="1"/>
</dbReference>
<evidence type="ECO:0000256" key="1">
    <source>
        <dbReference type="ARBA" id="ARBA00022516"/>
    </source>
</evidence>
<keyword evidence="5" id="KW-1185">Reference proteome</keyword>
<dbReference type="EMBL" id="CP106735">
    <property type="protein sequence ID" value="UXX77814.1"/>
    <property type="molecule type" value="Genomic_DNA"/>
</dbReference>
<dbReference type="PANTHER" id="PTHR38764">
    <property type="entry name" value="ACYL CARRIER PROTEIN PHOSPHODIESTERASE"/>
    <property type="match status" value="1"/>
</dbReference>
<dbReference type="Pfam" id="PF04336">
    <property type="entry name" value="ACP_PD"/>
    <property type="match status" value="1"/>
</dbReference>